<dbReference type="EMBL" id="CM056742">
    <property type="protein sequence ID" value="KAJ8681181.1"/>
    <property type="molecule type" value="Genomic_DNA"/>
</dbReference>
<keyword evidence="2" id="KW-1185">Reference proteome</keyword>
<name>A0ACC2PDT9_9HYME</name>
<organism evidence="1 2">
    <name type="scientific">Eretmocerus hayati</name>
    <dbReference type="NCBI Taxonomy" id="131215"/>
    <lineage>
        <taxon>Eukaryota</taxon>
        <taxon>Metazoa</taxon>
        <taxon>Ecdysozoa</taxon>
        <taxon>Arthropoda</taxon>
        <taxon>Hexapoda</taxon>
        <taxon>Insecta</taxon>
        <taxon>Pterygota</taxon>
        <taxon>Neoptera</taxon>
        <taxon>Endopterygota</taxon>
        <taxon>Hymenoptera</taxon>
        <taxon>Apocrita</taxon>
        <taxon>Proctotrupomorpha</taxon>
        <taxon>Chalcidoidea</taxon>
        <taxon>Aphelinidae</taxon>
        <taxon>Aphelininae</taxon>
        <taxon>Eretmocerus</taxon>
    </lineage>
</organism>
<evidence type="ECO:0000313" key="2">
    <source>
        <dbReference type="Proteomes" id="UP001239111"/>
    </source>
</evidence>
<gene>
    <name evidence="1" type="ORF">QAD02_016968</name>
</gene>
<protein>
    <submittedName>
        <fullName evidence="1">Uncharacterized protein</fullName>
    </submittedName>
</protein>
<dbReference type="Proteomes" id="UP001239111">
    <property type="component" value="Chromosome 2"/>
</dbReference>
<evidence type="ECO:0000313" key="1">
    <source>
        <dbReference type="EMBL" id="KAJ8681181.1"/>
    </source>
</evidence>
<reference evidence="1" key="1">
    <citation type="submission" date="2023-04" db="EMBL/GenBank/DDBJ databases">
        <title>A chromosome-level genome assembly of the parasitoid wasp Eretmocerus hayati.</title>
        <authorList>
            <person name="Zhong Y."/>
            <person name="Liu S."/>
            <person name="Liu Y."/>
        </authorList>
    </citation>
    <scope>NUCLEOTIDE SEQUENCE</scope>
    <source>
        <strain evidence="1">ZJU_SS_LIU_2023</strain>
    </source>
</reference>
<accession>A0ACC2PDT9</accession>
<comment type="caution">
    <text evidence="1">The sequence shown here is derived from an EMBL/GenBank/DDBJ whole genome shotgun (WGS) entry which is preliminary data.</text>
</comment>
<sequence length="164" mass="18672">MIEIKSDVNEAVHKNFWPGYTPLHFAIKFQCLETDAFLLRIGANINIKDGWKLTALHLADMTRNEPMIDLLLTAHKTISSNPVNAEGLTHFHIACTRNNPEIVKCFFESSVYIPPHPYKSKSSAYNCHGMSPLDMALYYECVDVVELLLMHCYTLPFKQLGKIT</sequence>
<proteinExistence type="predicted"/>